<accession>A0AAT9JQ28</accession>
<reference evidence="1" key="1">
    <citation type="journal article" date="2024" name="Microb. Genom.">
        <title>The hidden RNA viruses in Blattodea (cockroach and termite).</title>
        <authorList>
            <person name="Fan J."/>
            <person name="Jiang S."/>
            <person name="Li W."/>
            <person name="Li J."/>
            <person name="Pang R."/>
            <person name="Wu H."/>
        </authorList>
    </citation>
    <scope>NUCLEOTIDE SEQUENCE</scope>
    <source>
        <strain evidence="1">US2021</strain>
    </source>
</reference>
<organism evidence="1">
    <name type="scientific">Blattella germanica orthomyxovirus 1</name>
    <dbReference type="NCBI Taxonomy" id="3133491"/>
    <lineage>
        <taxon>Viruses</taxon>
        <taxon>Riboviria</taxon>
        <taxon>Orthornavirae</taxon>
        <taxon>Negarnaviricota</taxon>
        <taxon>Polyploviricotina</taxon>
        <taxon>Insthoviricetes</taxon>
        <taxon>Articulavirales</taxon>
        <taxon>Orthomyxoviridae</taxon>
    </lineage>
</organism>
<name>A0AAT9JQ28_9ORTO</name>
<dbReference type="InterPro" id="IPR038372">
    <property type="entry name" value="PA/PA-X_sf"/>
</dbReference>
<dbReference type="EMBL" id="BK067141">
    <property type="protein sequence ID" value="DBA56670.1"/>
    <property type="molecule type" value="Viral_cRNA"/>
</dbReference>
<dbReference type="Gene3D" id="3.40.91.90">
    <property type="entry name" value="Influenza RNA-dependent RNA polymerase subunit PA, endonuclease domain"/>
    <property type="match status" value="1"/>
</dbReference>
<proteinExistence type="predicted"/>
<sequence>MDAHYKLLYEVGLYNEDLINLLSTSMDDWKAMSYRQQELMIMQRTVCLLLGNTEELEEQTEDEVDLCSTLGVKRGLDTTPGLEGIRIPLKKKHIEEADTFHDQPSTSGETEIGAIGSSVVSTVTTSSSATDPEVAEEDISSLRIVQVKTHPCPEAYMATLAMENNIARPSGIYDLFDRKEKAFIKVDVGGLWTERCDDFDTFAAGSLSVSAHCFVTTRDGTCLWRYHEGKLRGEMKVRKFMIQRSLEMEKLGILEADINNEPDLLTSVLCGLEINKGLEEWKEDWLREANREVDFDEIYGDATSGPKTLHALKLLENLSHLDEDDREGYVKWKGKLLPDPICHNIPNENSNDSKLVDDYLTFLSDSFPNYKGVSEMNSNGPFDPVLFALNTIDIWNESKRSCFEFLKPSTFNNHKWYLSMLGKGMKRQIHNENLQKGIQVVKSPLKKLKYHLWFDHLLRLMNDTNDLGDDICSFGHLLEESPEHGNPLASVANTATQSLWENLLTSNTAVYASRLTNFYSRLGGAFGLGRTGNFESRRNVVIFPILANVSRVGDPSSGIQRLVSGVCIRGPTHAKGPTDRIQFVTIQTVKDGEENAVMADLMYNGQVVKTEEFSFIITQNSIMKEDTSYLTFVNNALFLPTNLFGIAILEDPKCPTRYDPMSGISSLVVHESKWFLERYTEGIVMASIGNSRDEGYFACLRKMFLIMFSWKRNDACASWDIETFCKKTNDCLIDNPLSMHFHKTVIEILRLFYGKERKGSMPKSVI</sequence>
<protein>
    <submittedName>
        <fullName evidence="1">Polymerase PA</fullName>
    </submittedName>
</protein>
<evidence type="ECO:0000313" key="1">
    <source>
        <dbReference type="EMBL" id="DBA56670.1"/>
    </source>
</evidence>